<feature type="region of interest" description="Disordered" evidence="1">
    <location>
        <begin position="476"/>
        <end position="495"/>
    </location>
</feature>
<dbReference type="AlphaFoldDB" id="Q2H307"/>
<dbReference type="RefSeq" id="XP_001223053.1">
    <property type="nucleotide sequence ID" value="XM_001223052.1"/>
</dbReference>
<keyword evidence="2" id="KW-1133">Transmembrane helix</keyword>
<dbReference type="GeneID" id="4392570"/>
<dbReference type="EMBL" id="CH408032">
    <property type="protein sequence ID" value="EAQ87220.1"/>
    <property type="molecule type" value="Genomic_DNA"/>
</dbReference>
<feature type="signal peptide" evidence="3">
    <location>
        <begin position="1"/>
        <end position="22"/>
    </location>
</feature>
<dbReference type="OMA" id="KIKEYWP"/>
<feature type="chain" id="PRO_5004208861" description="Kelch repeat protein" evidence="3">
    <location>
        <begin position="23"/>
        <end position="606"/>
    </location>
</feature>
<dbReference type="InterPro" id="IPR011043">
    <property type="entry name" value="Gal_Oxase/kelch_b-propeller"/>
</dbReference>
<dbReference type="SUPFAM" id="SSF50965">
    <property type="entry name" value="Galactose oxidase, central domain"/>
    <property type="match status" value="1"/>
</dbReference>
<keyword evidence="5" id="KW-1185">Reference proteome</keyword>
<feature type="compositionally biased region" description="Polar residues" evidence="1">
    <location>
        <begin position="559"/>
        <end position="568"/>
    </location>
</feature>
<name>Q2H307_CHAGB</name>
<feature type="transmembrane region" description="Helical" evidence="2">
    <location>
        <begin position="500"/>
        <end position="524"/>
    </location>
</feature>
<organism evidence="4 5">
    <name type="scientific">Chaetomium globosum (strain ATCC 6205 / CBS 148.51 / DSM 1962 / NBRC 6347 / NRRL 1970)</name>
    <name type="common">Soil fungus</name>
    <dbReference type="NCBI Taxonomy" id="306901"/>
    <lineage>
        <taxon>Eukaryota</taxon>
        <taxon>Fungi</taxon>
        <taxon>Dikarya</taxon>
        <taxon>Ascomycota</taxon>
        <taxon>Pezizomycotina</taxon>
        <taxon>Sordariomycetes</taxon>
        <taxon>Sordariomycetidae</taxon>
        <taxon>Sordariales</taxon>
        <taxon>Chaetomiaceae</taxon>
        <taxon>Chaetomium</taxon>
    </lineage>
</organism>
<dbReference type="eggNOG" id="ENOG502SIX7">
    <property type="taxonomic scope" value="Eukaryota"/>
</dbReference>
<feature type="region of interest" description="Disordered" evidence="1">
    <location>
        <begin position="533"/>
        <end position="568"/>
    </location>
</feature>
<dbReference type="Gene3D" id="2.120.10.80">
    <property type="entry name" value="Kelch-type beta propeller"/>
    <property type="match status" value="1"/>
</dbReference>
<sequence length="606" mass="65037">MCAGPDLFAVLTVSASVVLGQALWESDQISTTICQWQQLRAAVLRDTVYLDGGNLWWSPKFVDGRTERLKDDLNPLGHMYTLNFSTPVETSDNISAILGVIETGGGGTNPRAPTYEDGALLGNDAEFFLYGGLMGRPHTTPDPPGNEVLYYEKYLYGPERPLNQPFNSKALGGNMTRYITYGGAASAPSENLAWYFSGMRSATWGKIYKPGANDNSSFDATEVSNTLITLNMERQRFETFKNDTLSPGIEGRANPELVWVPVGRRGILVALGGVVYPDFASAFAISANETASKWHSQRTVGGPGQLTRGCAVVARAQDGSSFNIYYYGGYDGLDSTKPFSSDVWVLSLPSFTWVKLATGGADGRAGHKCVTPYPDQMLAIGGYQGLTAAVPKCLDETIRVFNLTTGKWLTRYDPAVYANYTIPSAVVDKIGGSGTGGATATTPSPSWDATELAGIFNEQYPMSKITTFYPYASVGPANNTNPDAPPPDDGGDSGGGLPSYLPPVLGVVLGLVFLTMVAVLILLWRRRRLLRRSGTASEAGTEDTNGNRIASWLRGQPTEVKTPTLTNSSEYLPVSSTEVDSSVTGAAPPMSIAEMMDTGQIAELLR</sequence>
<dbReference type="InParanoid" id="Q2H307"/>
<reference evidence="5" key="1">
    <citation type="journal article" date="2015" name="Genome Announc.">
        <title>Draft genome sequence of the cellulolytic fungus Chaetomium globosum.</title>
        <authorList>
            <person name="Cuomo C.A."/>
            <person name="Untereiner W.A."/>
            <person name="Ma L.-J."/>
            <person name="Grabherr M."/>
            <person name="Birren B.W."/>
        </authorList>
    </citation>
    <scope>NUCLEOTIDE SEQUENCE [LARGE SCALE GENOMIC DNA]</scope>
    <source>
        <strain evidence="5">ATCC 6205 / CBS 148.51 / DSM 1962 / NBRC 6347 / NRRL 1970</strain>
    </source>
</reference>
<evidence type="ECO:0000256" key="3">
    <source>
        <dbReference type="SAM" id="SignalP"/>
    </source>
</evidence>
<dbReference type="OrthoDB" id="10251809at2759"/>
<dbReference type="HOGENOM" id="CLU_012508_1_0_1"/>
<accession>Q2H307</accession>
<evidence type="ECO:0000256" key="2">
    <source>
        <dbReference type="SAM" id="Phobius"/>
    </source>
</evidence>
<feature type="compositionally biased region" description="Polar residues" evidence="1">
    <location>
        <begin position="534"/>
        <end position="548"/>
    </location>
</feature>
<evidence type="ECO:0000313" key="5">
    <source>
        <dbReference type="Proteomes" id="UP000001056"/>
    </source>
</evidence>
<dbReference type="Proteomes" id="UP000001056">
    <property type="component" value="Unassembled WGS sequence"/>
</dbReference>
<keyword evidence="2" id="KW-0472">Membrane</keyword>
<keyword evidence="2" id="KW-0812">Transmembrane</keyword>
<protein>
    <recommendedName>
        <fullName evidence="6">Kelch repeat protein</fullName>
    </recommendedName>
</protein>
<proteinExistence type="predicted"/>
<dbReference type="VEuPathDB" id="FungiDB:CHGG_03839"/>
<keyword evidence="3" id="KW-0732">Signal</keyword>
<evidence type="ECO:0000313" key="4">
    <source>
        <dbReference type="EMBL" id="EAQ87220.1"/>
    </source>
</evidence>
<evidence type="ECO:0000256" key="1">
    <source>
        <dbReference type="SAM" id="MobiDB-lite"/>
    </source>
</evidence>
<evidence type="ECO:0008006" key="6">
    <source>
        <dbReference type="Google" id="ProtNLM"/>
    </source>
</evidence>
<gene>
    <name evidence="4" type="ORF">CHGG_03839</name>
</gene>
<dbReference type="InterPro" id="IPR015915">
    <property type="entry name" value="Kelch-typ_b-propeller"/>
</dbReference>